<feature type="region of interest" description="Disordered" evidence="1">
    <location>
        <begin position="430"/>
        <end position="453"/>
    </location>
</feature>
<dbReference type="EMBL" id="KV424270">
    <property type="protein sequence ID" value="KZT50030.1"/>
    <property type="molecule type" value="Genomic_DNA"/>
</dbReference>
<accession>A0A165C044</accession>
<feature type="compositionally biased region" description="Low complexity" evidence="1">
    <location>
        <begin position="441"/>
        <end position="453"/>
    </location>
</feature>
<feature type="non-terminal residue" evidence="2">
    <location>
        <position position="864"/>
    </location>
</feature>
<dbReference type="Proteomes" id="UP000076842">
    <property type="component" value="Unassembled WGS sequence"/>
</dbReference>
<dbReference type="AlphaFoldDB" id="A0A165C044"/>
<organism evidence="2 3">
    <name type="scientific">Calocera cornea HHB12733</name>
    <dbReference type="NCBI Taxonomy" id="1353952"/>
    <lineage>
        <taxon>Eukaryota</taxon>
        <taxon>Fungi</taxon>
        <taxon>Dikarya</taxon>
        <taxon>Basidiomycota</taxon>
        <taxon>Agaricomycotina</taxon>
        <taxon>Dacrymycetes</taxon>
        <taxon>Dacrymycetales</taxon>
        <taxon>Dacrymycetaceae</taxon>
        <taxon>Calocera</taxon>
    </lineage>
</organism>
<feature type="region of interest" description="Disordered" evidence="1">
    <location>
        <begin position="327"/>
        <end position="354"/>
    </location>
</feature>
<feature type="region of interest" description="Disordered" evidence="1">
    <location>
        <begin position="382"/>
        <end position="401"/>
    </location>
</feature>
<proteinExistence type="predicted"/>
<dbReference type="InParanoid" id="A0A165C044"/>
<feature type="region of interest" description="Disordered" evidence="1">
    <location>
        <begin position="735"/>
        <end position="755"/>
    </location>
</feature>
<reference evidence="2 3" key="1">
    <citation type="journal article" date="2016" name="Mol. Biol. Evol.">
        <title>Comparative Genomics of Early-Diverging Mushroom-Forming Fungi Provides Insights into the Origins of Lignocellulose Decay Capabilities.</title>
        <authorList>
            <person name="Nagy L.G."/>
            <person name="Riley R."/>
            <person name="Tritt A."/>
            <person name="Adam C."/>
            <person name="Daum C."/>
            <person name="Floudas D."/>
            <person name="Sun H."/>
            <person name="Yadav J.S."/>
            <person name="Pangilinan J."/>
            <person name="Larsson K.H."/>
            <person name="Matsuura K."/>
            <person name="Barry K."/>
            <person name="Labutti K."/>
            <person name="Kuo R."/>
            <person name="Ohm R.A."/>
            <person name="Bhattacharya S.S."/>
            <person name="Shirouzu T."/>
            <person name="Yoshinaga Y."/>
            <person name="Martin F.M."/>
            <person name="Grigoriev I.V."/>
            <person name="Hibbett D.S."/>
        </authorList>
    </citation>
    <scope>NUCLEOTIDE SEQUENCE [LARGE SCALE GENOMIC DNA]</scope>
    <source>
        <strain evidence="2 3">HHB12733</strain>
    </source>
</reference>
<gene>
    <name evidence="2" type="ORF">CALCODRAFT_538849</name>
</gene>
<protein>
    <submittedName>
        <fullName evidence="2">Uncharacterized protein</fullName>
    </submittedName>
</protein>
<keyword evidence="3" id="KW-1185">Reference proteome</keyword>
<evidence type="ECO:0000313" key="2">
    <source>
        <dbReference type="EMBL" id="KZT50030.1"/>
    </source>
</evidence>
<evidence type="ECO:0000256" key="1">
    <source>
        <dbReference type="SAM" id="MobiDB-lite"/>
    </source>
</evidence>
<name>A0A165C044_9BASI</name>
<sequence length="864" mass="93174">MVTMDAFHLVAATDPLPNTIPWLYCKCGLACALLVSNSPGTCGALFFPWVKDIASAAEVGLDGTVVPPGLLGHVQCIPKGVRLADAALMVEAREKVWRMLPACVHRREWHDNHPDRATLDAQFLGWKDEDGTSDSVQGTRTADDDVDYWKLRWAALAYEIDCKDDRIAGLWSRLDELYDRRPDQSPNGFLAIVDDYFATEVVPRSKWIYDQGPTVSAVPLQWLYRTESIQNGCPPLVTDAHRPCVRVRSTSAVAWCCVAAPKHSSFLSHLNDALAGFQNAPNAMKRMALRGRAPRSVPQPPQQAALQLMCLQVGQYAKVISPPPATCSASLRDTSDGGGPHSIPGLDQEPGGCPPSIRSASLNLLSDQELDGLDEQEIEDIVGVDGPSIPPTRPLSRPGDAMSGRYVRGTAESSDDVIVVGNTAVVHAAESAPPRVPNRQTTVVDSSDTPTPTPTTMRALLAASAHRRLLGIPPAPPAEHPVAQNVLHDLHDLHPAPVIPSQTQPAVDLTPAALAPLHVPGPHDTEGHGRLPQCVRVAANPLSASPPDSPEEGFVIAINPATVSVSVLMLHQPRPDANPQHCLLPDIRISKHDVETDGAVMRTRFGALWTAVRDHTSMIPGLHANLDRSVWLSRVPASIQQAGHKVHGGWYIGSLRRVLRSDAAVFGVGITSVLPNDTSGSLRAFRQNNASGSVGKWLFVITVEYLKAPTHWGAVPRPFGSSSQMASAPLTIILSDSEDDGAPSSPQHMAGARLGRRQTPGLLLDESDGEDLPTLPQAIEEACAAAETQAPPSRACHRPTDSVTRGAVIHLEELGWSGLLRALLHQRLGHALAEERLRMAETVLANPNNQTGYVQYRRWQATRD</sequence>
<evidence type="ECO:0000313" key="3">
    <source>
        <dbReference type="Proteomes" id="UP000076842"/>
    </source>
</evidence>